<dbReference type="GO" id="GO:0020037">
    <property type="term" value="F:heme binding"/>
    <property type="evidence" value="ECO:0007669"/>
    <property type="project" value="InterPro"/>
</dbReference>
<keyword evidence="3" id="KW-0201">Cytochrome c-type biogenesis</keyword>
<keyword evidence="4 6" id="KW-1133">Transmembrane helix</keyword>
<protein>
    <recommendedName>
        <fullName evidence="7">Cytochrome c assembly protein domain-containing protein</fullName>
    </recommendedName>
</protein>
<dbReference type="GO" id="GO:0005886">
    <property type="term" value="C:plasma membrane"/>
    <property type="evidence" value="ECO:0007669"/>
    <property type="project" value="TreeGrafter"/>
</dbReference>
<dbReference type="Pfam" id="PF01578">
    <property type="entry name" value="Cytochrom_C_asm"/>
    <property type="match status" value="1"/>
</dbReference>
<accession>A0A6P1MGC4</accession>
<dbReference type="KEGG" id="taer:GT409_14750"/>
<keyword evidence="9" id="KW-1185">Reference proteome</keyword>
<dbReference type="PANTHER" id="PTHR30071">
    <property type="entry name" value="HEME EXPORTER PROTEIN C"/>
    <property type="match status" value="1"/>
</dbReference>
<evidence type="ECO:0000256" key="1">
    <source>
        <dbReference type="ARBA" id="ARBA00004141"/>
    </source>
</evidence>
<evidence type="ECO:0000256" key="6">
    <source>
        <dbReference type="SAM" id="Phobius"/>
    </source>
</evidence>
<dbReference type="GO" id="GO:0017004">
    <property type="term" value="P:cytochrome complex assembly"/>
    <property type="evidence" value="ECO:0007669"/>
    <property type="project" value="UniProtKB-KW"/>
</dbReference>
<dbReference type="RefSeq" id="WP_160629820.1">
    <property type="nucleotide sequence ID" value="NZ_CP047593.1"/>
</dbReference>
<feature type="transmembrane region" description="Helical" evidence="6">
    <location>
        <begin position="194"/>
        <end position="211"/>
    </location>
</feature>
<name>A0A6P1MGC4_9BACT</name>
<dbReference type="EMBL" id="CP047593">
    <property type="protein sequence ID" value="QHI70646.1"/>
    <property type="molecule type" value="Genomic_DNA"/>
</dbReference>
<evidence type="ECO:0000313" key="8">
    <source>
        <dbReference type="EMBL" id="QHI70646.1"/>
    </source>
</evidence>
<keyword evidence="5 6" id="KW-0472">Membrane</keyword>
<dbReference type="Proteomes" id="UP000464954">
    <property type="component" value="Chromosome"/>
</dbReference>
<organism evidence="8 9">
    <name type="scientific">Tichowtungia aerotolerans</name>
    <dbReference type="NCBI Taxonomy" id="2697043"/>
    <lineage>
        <taxon>Bacteria</taxon>
        <taxon>Pseudomonadati</taxon>
        <taxon>Kiritimatiellota</taxon>
        <taxon>Tichowtungiia</taxon>
        <taxon>Tichowtungiales</taxon>
        <taxon>Tichowtungiaceae</taxon>
        <taxon>Tichowtungia</taxon>
    </lineage>
</organism>
<evidence type="ECO:0000256" key="2">
    <source>
        <dbReference type="ARBA" id="ARBA00022692"/>
    </source>
</evidence>
<evidence type="ECO:0000313" key="9">
    <source>
        <dbReference type="Proteomes" id="UP000464954"/>
    </source>
</evidence>
<proteinExistence type="predicted"/>
<evidence type="ECO:0000256" key="3">
    <source>
        <dbReference type="ARBA" id="ARBA00022748"/>
    </source>
</evidence>
<gene>
    <name evidence="8" type="ORF">GT409_14750</name>
</gene>
<feature type="transmembrane region" description="Helical" evidence="6">
    <location>
        <begin position="126"/>
        <end position="148"/>
    </location>
</feature>
<evidence type="ECO:0000256" key="5">
    <source>
        <dbReference type="ARBA" id="ARBA00023136"/>
    </source>
</evidence>
<reference evidence="8 9" key="1">
    <citation type="submission" date="2020-01" db="EMBL/GenBank/DDBJ databases">
        <title>Ponticoccus aerotolerans gen. nov., sp. nov., an anaerobic bacterium and proposal of Ponticoccusceae fam. nov., Ponticoccusles ord. nov. and Ponticoccuse classis nov. in the phylum Kiritimatiellaeota.</title>
        <authorList>
            <person name="Zhou L.Y."/>
            <person name="Du Z.J."/>
        </authorList>
    </citation>
    <scope>NUCLEOTIDE SEQUENCE [LARGE SCALE GENOMIC DNA]</scope>
    <source>
        <strain evidence="8 9">S-5007</strain>
    </source>
</reference>
<dbReference type="PANTHER" id="PTHR30071:SF1">
    <property type="entry name" value="CYTOCHROME B_B6 PROTEIN-RELATED"/>
    <property type="match status" value="1"/>
</dbReference>
<comment type="subcellular location">
    <subcellularLocation>
        <location evidence="1">Membrane</location>
        <topology evidence="1">Multi-pass membrane protein</topology>
    </subcellularLocation>
</comment>
<keyword evidence="2 6" id="KW-0812">Transmembrane</keyword>
<feature type="transmembrane region" description="Helical" evidence="6">
    <location>
        <begin position="6"/>
        <end position="25"/>
    </location>
</feature>
<feature type="transmembrane region" description="Helical" evidence="6">
    <location>
        <begin position="160"/>
        <end position="182"/>
    </location>
</feature>
<dbReference type="InterPro" id="IPR045062">
    <property type="entry name" value="Cyt_c_biogenesis_CcsA/CcmC"/>
</dbReference>
<feature type="transmembrane region" description="Helical" evidence="6">
    <location>
        <begin position="223"/>
        <end position="242"/>
    </location>
</feature>
<dbReference type="InterPro" id="IPR002541">
    <property type="entry name" value="Cyt_c_assembly"/>
</dbReference>
<feature type="domain" description="Cytochrome c assembly protein" evidence="7">
    <location>
        <begin position="59"/>
        <end position="243"/>
    </location>
</feature>
<evidence type="ECO:0000259" key="7">
    <source>
        <dbReference type="Pfam" id="PF01578"/>
    </source>
</evidence>
<feature type="transmembrane region" description="Helical" evidence="6">
    <location>
        <begin position="62"/>
        <end position="81"/>
    </location>
</feature>
<sequence length="253" mass="28685">MSALLVPLLIVSALGYLVSGALFALKRGGTGKLLMSGAWLVNLAVLVLNGLIVHDIPLGNMYQVQVVLSLCLLPLYFLFTLRDRLGWTGMYFAFASALPTIGAVFMDKQGGWKRMPALQSHWFVPHVLAYMISYALCAVAFIMLIRLWCSRDRSELRRAVYQILLVAFPFMTFGMLSGALWAEDAWGQYWSWDAKEVWSLITWSLYLVYFHGRKSKWSRYADWAHLLAFLALLTTFFLVNLLPKLGSLLHSYA</sequence>
<feature type="transmembrane region" description="Helical" evidence="6">
    <location>
        <begin position="37"/>
        <end position="56"/>
    </location>
</feature>
<dbReference type="AlphaFoldDB" id="A0A6P1MGC4"/>
<evidence type="ECO:0000256" key="4">
    <source>
        <dbReference type="ARBA" id="ARBA00022989"/>
    </source>
</evidence>
<feature type="transmembrane region" description="Helical" evidence="6">
    <location>
        <begin position="88"/>
        <end position="106"/>
    </location>
</feature>